<dbReference type="PANTHER" id="PTHR23232:SF163">
    <property type="entry name" value="ZINC FINGER PROTEIN 589"/>
    <property type="match status" value="1"/>
</dbReference>
<dbReference type="PANTHER" id="PTHR23232">
    <property type="entry name" value="KRAB DOMAIN C2H2 ZINC FINGER"/>
    <property type="match status" value="1"/>
</dbReference>
<reference evidence="3" key="1">
    <citation type="submission" date="2025-08" db="UniProtKB">
        <authorList>
            <consortium name="Ensembl"/>
        </authorList>
    </citation>
    <scope>IDENTIFICATION</scope>
</reference>
<dbReference type="SMART" id="SM00349">
    <property type="entry name" value="KRAB"/>
    <property type="match status" value="1"/>
</dbReference>
<feature type="domain" description="KRAB" evidence="2">
    <location>
        <begin position="21"/>
        <end position="93"/>
    </location>
</feature>
<dbReference type="Gene3D" id="6.10.140.140">
    <property type="match status" value="1"/>
</dbReference>
<dbReference type="Ensembl" id="ENSNNAT00000001860.1">
    <property type="protein sequence ID" value="ENSNNAP00000001767.1"/>
    <property type="gene ID" value="ENSNNAG00000001235.1"/>
</dbReference>
<feature type="compositionally biased region" description="Basic and acidic residues" evidence="1">
    <location>
        <begin position="109"/>
        <end position="126"/>
    </location>
</feature>
<evidence type="ECO:0000259" key="2">
    <source>
        <dbReference type="PROSITE" id="PS50805"/>
    </source>
</evidence>
<protein>
    <recommendedName>
        <fullName evidence="2">KRAB domain-containing protein</fullName>
    </recommendedName>
</protein>
<sequence>MKNIHGTFCGFFLPSLCQDLVSFEDVAVFFSVEEWALLDSEQKALYREVMLENKRNVASLGKGFYTDIYLLINNHQPKLPNSQSREATQMPGLWKDLQAEKPSSLTSEDPQREEAASMHPLWKELQKQCSPYFPSEPPQRGEVASMQGG</sequence>
<dbReference type="Pfam" id="PF01352">
    <property type="entry name" value="KRAB"/>
    <property type="match status" value="1"/>
</dbReference>
<dbReference type="PROSITE" id="PS50805">
    <property type="entry name" value="KRAB"/>
    <property type="match status" value="1"/>
</dbReference>
<dbReference type="SUPFAM" id="SSF109640">
    <property type="entry name" value="KRAB domain (Kruppel-associated box)"/>
    <property type="match status" value="1"/>
</dbReference>
<evidence type="ECO:0000313" key="3">
    <source>
        <dbReference type="Ensembl" id="ENSNNAP00000001767.1"/>
    </source>
</evidence>
<accession>A0A8C6V9W5</accession>
<dbReference type="AlphaFoldDB" id="A0A8C6V9W5"/>
<evidence type="ECO:0000313" key="4">
    <source>
        <dbReference type="Proteomes" id="UP000694559"/>
    </source>
</evidence>
<dbReference type="Proteomes" id="UP000694559">
    <property type="component" value="Unplaced"/>
</dbReference>
<dbReference type="InterPro" id="IPR036051">
    <property type="entry name" value="KRAB_dom_sf"/>
</dbReference>
<organism evidence="3 4">
    <name type="scientific">Naja naja</name>
    <name type="common">Indian cobra</name>
    <dbReference type="NCBI Taxonomy" id="35670"/>
    <lineage>
        <taxon>Eukaryota</taxon>
        <taxon>Metazoa</taxon>
        <taxon>Chordata</taxon>
        <taxon>Craniata</taxon>
        <taxon>Vertebrata</taxon>
        <taxon>Euteleostomi</taxon>
        <taxon>Lepidosauria</taxon>
        <taxon>Squamata</taxon>
        <taxon>Bifurcata</taxon>
        <taxon>Unidentata</taxon>
        <taxon>Episquamata</taxon>
        <taxon>Toxicofera</taxon>
        <taxon>Serpentes</taxon>
        <taxon>Colubroidea</taxon>
        <taxon>Elapidae</taxon>
        <taxon>Elapinae</taxon>
        <taxon>Naja</taxon>
    </lineage>
</organism>
<dbReference type="GeneTree" id="ENSGT01140000282534"/>
<proteinExistence type="predicted"/>
<dbReference type="GO" id="GO:0006355">
    <property type="term" value="P:regulation of DNA-templated transcription"/>
    <property type="evidence" value="ECO:0007669"/>
    <property type="project" value="InterPro"/>
</dbReference>
<feature type="region of interest" description="Disordered" evidence="1">
    <location>
        <begin position="77"/>
        <end position="149"/>
    </location>
</feature>
<reference evidence="3" key="2">
    <citation type="submission" date="2025-09" db="UniProtKB">
        <authorList>
            <consortium name="Ensembl"/>
        </authorList>
    </citation>
    <scope>IDENTIFICATION</scope>
</reference>
<dbReference type="InterPro" id="IPR050169">
    <property type="entry name" value="Krueppel_C2H2_ZnF"/>
</dbReference>
<dbReference type="CDD" id="cd07765">
    <property type="entry name" value="KRAB_A-box"/>
    <property type="match status" value="1"/>
</dbReference>
<feature type="compositionally biased region" description="Polar residues" evidence="1">
    <location>
        <begin position="77"/>
        <end position="87"/>
    </location>
</feature>
<dbReference type="InterPro" id="IPR001909">
    <property type="entry name" value="KRAB"/>
</dbReference>
<keyword evidence="4" id="KW-1185">Reference proteome</keyword>
<evidence type="ECO:0000256" key="1">
    <source>
        <dbReference type="SAM" id="MobiDB-lite"/>
    </source>
</evidence>
<name>A0A8C6V9W5_NAJNA</name>